<comment type="caution">
    <text evidence="1">The sequence shown here is derived from an EMBL/GenBank/DDBJ whole genome shotgun (WGS) entry which is preliminary data.</text>
</comment>
<name>A0ACB5STU3_AMBMO</name>
<reference evidence="1" key="1">
    <citation type="submission" date="2023-04" db="EMBL/GenBank/DDBJ databases">
        <title>Ambrosiozyma monospora NBRC 10751.</title>
        <authorList>
            <person name="Ichikawa N."/>
            <person name="Sato H."/>
            <person name="Tonouchi N."/>
        </authorList>
    </citation>
    <scope>NUCLEOTIDE SEQUENCE</scope>
    <source>
        <strain evidence="1">NBRC 10751</strain>
    </source>
</reference>
<evidence type="ECO:0000313" key="1">
    <source>
        <dbReference type="EMBL" id="GME72796.1"/>
    </source>
</evidence>
<dbReference type="EMBL" id="BSXS01000512">
    <property type="protein sequence ID" value="GME72796.1"/>
    <property type="molecule type" value="Genomic_DNA"/>
</dbReference>
<evidence type="ECO:0000313" key="2">
    <source>
        <dbReference type="Proteomes" id="UP001165064"/>
    </source>
</evidence>
<organism evidence="1 2">
    <name type="scientific">Ambrosiozyma monospora</name>
    <name type="common">Yeast</name>
    <name type="synonym">Endomycopsis monosporus</name>
    <dbReference type="NCBI Taxonomy" id="43982"/>
    <lineage>
        <taxon>Eukaryota</taxon>
        <taxon>Fungi</taxon>
        <taxon>Dikarya</taxon>
        <taxon>Ascomycota</taxon>
        <taxon>Saccharomycotina</taxon>
        <taxon>Pichiomycetes</taxon>
        <taxon>Pichiales</taxon>
        <taxon>Pichiaceae</taxon>
        <taxon>Ambrosiozyma</taxon>
    </lineage>
</organism>
<keyword evidence="2" id="KW-1185">Reference proteome</keyword>
<proteinExistence type="predicted"/>
<accession>A0ACB5STU3</accession>
<sequence length="1079" mass="120738">MIYCNQHWTDQGFTECSRNQLLFLPSVLAFGSIIMSLYYILTTKSTGSIKLPPPGELEPLLGTNSQPKITFNSTDLENSNFNPSTNLITQHHFDLDNDGLSDFHGKSLGYTKLVYRDFSEKTKVALEAFLLILQVALSITPFIAKELSEEFSGHSTTFIFNLVSWLYLLGVSSLRISTASNGLSEKFPDFWYHSFTLYFFNLLTAFWLFVSVLLGGVESYTACLFYKLNFALIFSIFLVSGIQKLGDKPAVLYIMGDSPSGLEAVSNIFQIISYSWIDPMIFKAHRTPLKANDIWSLEAKDHSYPLLTKYHSKYQTKSFSTRLFHQFKWDMLDQFIFATVNSALYFAPTICMKKILEFIETPNLIALKSAWLYAFLMFVSGVLSSVFEGRCLYIGTRIAIHVKAILISELYSKGMKRTFMRLQETVNEEEEEGDDDDENDADSSKSPEDDESPEHYKQQKSKKKNRDLGSIINIMSVDATRVSEISSNLFDLVEIAVMFSMAIILLYNLIGWSSIVGLCSIAITAPLNYKFSSAMAMYDGKVMEITDERIQKLNEVLQNIGVIKFLGWEKRFSQQIQDIRRQELHILRISNFVGVLFTILFDLSPIIISFASFYCYSVYLGKTLTAPVAFTALSLFSLLESPVGRLGGFVSWMIRSKVSLNRVNEFLSEANTSKYEQLTKPGTSTSPKVGFENATFAWDAEEDATFKLHDLNISFKVGELNLIVGPTASGKSSLLLALLGEMNLIEGNVFLPCFIPREELVPDPVTGLTESAAYCAQTAWLMNSTIKDNIVFAAPFNKKRYNDVIDACGLRRDLEILEGGDETEIGEKGITLSGGQKQRVSLARALYSNSAYILLDDCLSAVDSHTAVHIYENALTGDLMKNRTCILISHNVSLTIKKADYVVVMAKGRVKAQGTVDELVDADVFDAEVLKSIADFTNDTATVLDSSKGPSTDSFDAEENTDEPSNSKSKLIEEETKSDGAVNMDVYTTYFRYFATKSNLFLLLFFAIGCQLCNVGQSWWIRVWTSASGEDSLFLKASSSIVHKGESLSISSLFVKAQSSNWWFTPIADSPIAETILAR</sequence>
<gene>
    <name evidence="1" type="ORF">Amon02_000113600</name>
</gene>
<dbReference type="Proteomes" id="UP001165064">
    <property type="component" value="Unassembled WGS sequence"/>
</dbReference>
<protein>
    <submittedName>
        <fullName evidence="1">Unnamed protein product</fullName>
    </submittedName>
</protein>